<accession>A0ABR4NM09</accession>
<evidence type="ECO:0000256" key="4">
    <source>
        <dbReference type="ARBA" id="ARBA00017143"/>
    </source>
</evidence>
<dbReference type="InterPro" id="IPR048617">
    <property type="entry name" value="MDN1_AAA_lid_4"/>
</dbReference>
<dbReference type="InterPro" id="IPR012099">
    <property type="entry name" value="Midasin"/>
</dbReference>
<gene>
    <name evidence="12" type="ORF">RNJ44_02549</name>
</gene>
<keyword evidence="7 9" id="KW-0143">Chaperone</keyword>
<keyword evidence="6 9" id="KW-0067">ATP-binding</keyword>
<dbReference type="CDD" id="cd01460">
    <property type="entry name" value="vWA_midasin"/>
    <property type="match status" value="1"/>
</dbReference>
<evidence type="ECO:0000256" key="3">
    <source>
        <dbReference type="ARBA" id="ARBA00007188"/>
    </source>
</evidence>
<feature type="compositionally biased region" description="Acidic residues" evidence="10">
    <location>
        <begin position="4175"/>
        <end position="4195"/>
    </location>
</feature>
<feature type="domain" description="VWFA" evidence="11">
    <location>
        <begin position="4661"/>
        <end position="4857"/>
    </location>
</feature>
<feature type="compositionally biased region" description="Acidic residues" evidence="10">
    <location>
        <begin position="4260"/>
        <end position="4319"/>
    </location>
</feature>
<feature type="compositionally biased region" description="Basic and acidic residues" evidence="10">
    <location>
        <begin position="4109"/>
        <end position="4128"/>
    </location>
</feature>
<feature type="compositionally biased region" description="Acidic residues" evidence="10">
    <location>
        <begin position="4202"/>
        <end position="4218"/>
    </location>
</feature>
<dbReference type="PANTHER" id="PTHR48103">
    <property type="entry name" value="MIDASIN-RELATED"/>
    <property type="match status" value="1"/>
</dbReference>
<evidence type="ECO:0000256" key="6">
    <source>
        <dbReference type="ARBA" id="ARBA00022840"/>
    </source>
</evidence>
<feature type="compositionally biased region" description="Acidic residues" evidence="10">
    <location>
        <begin position="4053"/>
        <end position="4108"/>
    </location>
</feature>
<dbReference type="InterPro" id="IPR025662">
    <property type="entry name" value="Sigma_54_int_dom_ATP-bd_1"/>
</dbReference>
<dbReference type="SUPFAM" id="SSF52540">
    <property type="entry name" value="P-loop containing nucleoside triphosphate hydrolases"/>
    <property type="match status" value="6"/>
</dbReference>
<feature type="compositionally biased region" description="Acidic residues" evidence="10">
    <location>
        <begin position="4477"/>
        <end position="4520"/>
    </location>
</feature>
<feature type="compositionally biased region" description="Basic and acidic residues" evidence="10">
    <location>
        <begin position="4386"/>
        <end position="4452"/>
    </location>
</feature>
<sequence>MSHDTVTFDLDLVQKRKDEYLRLFPMDKELELFSFNSKASAQSANLNGLAQFILDRKFLSNAYVYLYKPLMPEVVSRWISKLSNCTDTEAIAIIGQLARVITIFPLAMHQIESGFKLHSSKFDNLLGSQVNTEEEKKDVLLAYYRFLYQDKHAFSSYIKLDTMYNILSSETSSLLLKYITIKIISLLLDLNESGTLDMESTHIGGNNIIVGTYEGDHDVNYKFLELNEAKRFSNYSTMKAVESESTVTNYIKFDSSVLSLNVVSICGVLTPRISTRPDPIEYEKHYVPTEKTVTALQKLAGLLQKADPIMLLGKAGSGKTFLINELSKYMKCHDSIVKIHLGEQTDAKLLIGTYTSGETPGTFEWRSGVLSTAVKEGRWVLIEDIDKAPTEVLSVILSLLEKKELTIPSRGETIKAANGFQIIATIRTTDDKQQSDHSVNMIGMRAWNTIFLEEPSREELTQILCQKYHILSQLIPQLIQTYYHIQSIYADPRFVSLNKGAHSRGVSIRDLVKLCDRLMTLFITNNIKGPGHLIETSIFDDIFAETTDCFAGAVGEYRALEPLVRGIGEMLEIPESRIALYLTNRVPSFENQNSFIKVGRSTLEKNSLNMQKKSINSTVFATTNHSLRLMEQISMSIQMNEPLLLVGETGTGKTTVVQQVSKLLNKPLNVINVSQQTESGDLLGGYKPVNSKSIAIPIQEEFEMLFAASFSMKKNERFYKMLHKFFNRGNWKNVVKLWNEAFKMAVNILQPNENDDEKESQKKRRKLNTQERDVLYKKWSTFKESVDKFEMQSANLENSFVFNFVEGSLVKAVKNGEWLLLDEINLASADTLESISDLLSDPESRSILLTDRGDIVPLKVHPDFRLFACMNPATDVGKKDLPSGIRSRFTEIYVHSPDRDVSDLLAIIDKYIGKYSVSDEWIGNDIAELYMEAKRLSENNMIVDGSNQKPHFSIRTLTRTLLYVCDIIHIYGLRRSLYDGFCMSFLTLLDQRSEEILHPLIKKFTIGRLKNIKSVISEIPPSPGPEYIQFKHYWMKKGSDEPQPQEHYIITPFVEKNMMNLVRATLGQRFPVLIQGPTSAGKTSMIKYLADVTGHKFVRINNHEHTDLQEYLGTYITDDTGKLVFKEGVLVEALRNGYWIVLDELNLAPTDVLEALNRLLDDNRELFIPETQEVVHPHPDFMLFATQNPPGVYGGRKVLSRAFRNRFLELHFDDIPQDELEVILRERCKIAPSYAKKIVEVYRQLSIERSANRLFEQKNSFATLRDLFRWAMRDAVGYEELAANGYMLLAERCRNATEKVVIQKILERVMKVKLDMTSHYAKLEDKSLLSVETVVWTQALRRLVVLVSSAMKNKEPILLVGETGCGKTTVCQILATFLGKELIILNAHQNTETGDILGAQRPVRNRAGIQQQLKELLSKALDLPPIGSLEMSLEDMIKKYRESDDSKVESEMNTEIAELLRSSNLLFEWCDGPLIHAMKNESFFLLDEISLADDSVLERLNSVLEPERSLLLAEKGSSDSLVVAEPEFQFFATMNPGGDYGKKELSPALRNRFTEIWVPSMESFEDVKMIVENKLDIKSTDFPRIICDFSEWFGKKFGGGDVTNGIISLRDILAWVEFINESYKTINDPRPLLIHGAAMVFVDALGTNNTAYLAEDENILDSMKLECLNHLNKLSDHDLLSYVFDNITIDVNEKAINTGLFSLPRATGSPISTSFNFKAPTTARNTMKVIRAMQVHKPILLEGSPGVGKTSLISALASATGNKLTRINLSEQTDLVDLFGSDAPGENSGEFVWKDAPFLRAMQLGEWVLLDEMNLASQSVLEGLNACLDHRGEAYIPELDRSFTCHPNFCVFAAQNPQYQGGGRKGLPKSFVNRFSVVYVDMLKSSDLLLIARHLYPDIPEATVANIIRFISLLEEYVVKKKQWGTLGSPWEFNLRDTLRWLKLISSTNDTKQILSFTETIVTERFRTKSDRDNVNMLINEVFGTIPSESKLLQLSYDRLQINNEVILRNPTYRYPIMNKNVALQCNYGPYLSLMRCIKNSWPAILVGPSSSGKTELINYMAAVLGHQVNIFSMNSDIDSMDILGGYEQVDLNRKLSKVRDELLDILRVFVSSNLLNEKQNLTIMSNVILLYEKFNCMESFNNDSFKREYINAEKLLCSLGDNEYFTFFKETGTIVSQIGQKEPVKFEWFDGMLINAIEKGQWLVLDNANLCSPSVLDRLNSLLESESTLLINECSNEDGSTRTLTPHPDFRLFLTVDPKYGELSRAMRNRGIEIYLDSLSERSTVFDSKILKNHNAFPLKTFIPPFQSETLKYAELNDIILEDKLINEDVIISKIPVIDFHSIEYWQLNISNCSLFYNEKDIAHKTTQLVRLMSNTSIVRYHEEFLQLGQQLYLNPLINIYILPQLRENAIKISDVEILHLFSCLRLLSEMISSLDQLQRETTAAKTDEMNYLQLSAALFNGRYIKNPPSVPIFSILTKFQSYFISQFSNDCFIKPPAFYFKHVELLVILHSLINSCGKKEESKLRVYKNKIQDWMKYALEAQIEVDLLTEALYEFEDSLKLTRGLSMSQIWNKFRGKYPQSINAWKLWMEVETLIAKFDTLSLLQRSDSIASLSALHKTFFIVLDDICENNLDDAKELVQKLTLGINKLEAISDGFLIQKNSYFKKEFDDLLIFNAISPEKTPYQMDNVISLSSTPLIQLYKASSESLPYPNFLALLWSLSNNEVNSKTSTIFTSSFSESLLLKSSKLNEMVGSQIDETINDLQVLLNTTTSSSINIVQDPFDRTFKILFNWIVDVIYAHVELKERPSSVAELVAAIKENCNSHIIEVFQLYLFEKLLEYESNKTIELLGQCWIYFGITLVNLFCPNASYDPAIDDYVYYEIFSSHKKFFEALQKSWATYRMVTSGDNEIYIEQLVENIDPIPTPTKPQVFRGNEPVDDLFEEWNAFLTSSLSPEFVNDLVKGVSDNVSVTARIKSFQNNSSKFINRLETGSKMFGDLNEIFMGYIFAVKFGFDLLKQKQTDADLGTDISTLWAVKPLTITNDNDTDALFEKISAFIKRIGSNNKDAEVILLYCMKLFKFSKKNPRMVAVFHRVLYTLYTRWSLRKLREEKENENQTRSFKYTDETDNTEEEFKSMFPDYNELVEFGEEEKPQETLTDMYTRITNEYISLFEEDESINLQELIQEGNEVASLTDEISSFFKSTTISADILLSVINITSSKLQSFKSKTGNSNINIYKSYSIPESRKAAKLVTSLLYRINELLAQWPDHATLQDLYRISQEFLTFSLDTTIAKQLQKIEQLYTVINEWEKYASSNVSLSNYMTEVVQLLVSWRKMELQSWSGLLDEEDKKLESAVGTWWFYLYEVIILANTSENTEDENMNVTKLLQALNVFFSDSTIGEYKQRLKLVRAFRKHLAFALPEKEIILDALSNIIEYYSQFSEGIQDVIANSRKSLDKDMKEIILLASWKDVNIDALKQSSKRSHNNLYKIIRKYRSVITGKVTSIITGGLAYRKTKPLERKINLRDIELKINESFDSLLVNQGFWIERPSVLNNLEIVTHNMRNFNNKINAWEFPSFTDLSEEYMVEAERLKKETPSVYSKSVKKQIATLKVQKRKLLSDGLKELRRIGLKTNFRADIQKVQSSSTAILANSPAFSAPIIFNSDKQFYLLVDLLPRLRSAVSEPQDDVPVNSIEKGMAVAENLIFSLIVTRKPIVSIADRYHKMENILEFLMNIQEGTAQLSLSACQDILPPYQRHCTKILELVNFSLSTVEQCSDSSLTSKSIKKLEKIKSRFMDMEAKIQSCSIFKLEFGKLHTEYKENIQNTFDDLSVERASNTSFLFTPIEDYLGRMDIDNYNNNEADLTNIEAISRSLTKILSSILIHFQKIMSFDLSDITEEDDKWLSKLSKQLMKVINIINTDHITKALDILMKKIVSLNYDTTMSTILKAILNRSVPVLQGYMNMVTILISKCKSFYSELSTGTYSFSTILLNLAKNGFCSPEPPTEEKEDNNLHEGTGLGDGEGAQNNSKDIDQDEDLTEDAQTENKDQKDKDERDEDEEDNAVDMEGDMAGELEELSEENNTSDEDNDQEDDEDMDEEIDNLDDDSNAIDDKMWDEKADDSLKEKETDNQVNNNDEESADVEAAENDANNGENESKEETSKEENQDSQENQENQEVSDGENSESGEEEDVGEQEDEVRNDSHDDDEFNAPEIETMDLPEDMKLDSDEDIGSQDENENLDEESDNEVSDVEEQNPASLEQMEVEEEEILEEDNNDGETENNETDDMDVDEDKDGDREEENNNEEGGAEEQNSENEEELLDDQAQQEKSEMGGEMDTENADGAENFLENEADINEASTAQNSGSKGTGADTKDEEEQDDIGSSGLTSNDHKEEESEMHDDNSRKEADDILKELGDSLKEYHNRRQEINKASMDEHKESEQSANQRPDEFEHIDGDNTESNTQALGSANQEEIQKLNEEMAIEDDNEGENGQDDEEEGQQGVEEAIDTEIKEEDMEEKNEGENENSNSRGAFASTMKDLTLEDNSLFDSDGIFKKENYENELDEIVENIDKESHLRAEMDEPHRPVEEARMLWTKSEKETTELSARLGEQLRLILEPTLATKLRGDYKTGKRLNMKRIIPYIASQFRKDKIWLRRTKPSKREYQIMLALDNSKSMSESKSVQLAFNSLCLVSKTLSQLESGGLSIVRFGEYTKEVHSFDQSFSNDSGSKVFQWFDFQETKTDVKRLVAESIKIFERARSFSANDQWQLEIVISDGICEDHDTVEKLVRRARDKKIMLVFVIIDGLGNSNESIMDMSQVKYIPDGSGNPQLKITKYLDTFPFEFYVVVHDIAELPEMLSLILRQYFSDLAST</sequence>
<evidence type="ECO:0000313" key="12">
    <source>
        <dbReference type="EMBL" id="KAL3228604.1"/>
    </source>
</evidence>
<feature type="compositionally biased region" description="Acidic residues" evidence="10">
    <location>
        <begin position="4134"/>
        <end position="4145"/>
    </location>
</feature>
<dbReference type="SUPFAM" id="SSF53300">
    <property type="entry name" value="vWA-like"/>
    <property type="match status" value="1"/>
</dbReference>
<dbReference type="PROSITE" id="PS00675">
    <property type="entry name" value="SIGMA54_INTERACT_1"/>
    <property type="match status" value="1"/>
</dbReference>
<dbReference type="SMART" id="SM00382">
    <property type="entry name" value="AAA"/>
    <property type="match status" value="6"/>
</dbReference>
<dbReference type="CDD" id="cd00009">
    <property type="entry name" value="AAA"/>
    <property type="match status" value="1"/>
</dbReference>
<dbReference type="Gene3D" id="3.40.50.300">
    <property type="entry name" value="P-loop containing nucleotide triphosphate hydrolases"/>
    <property type="match status" value="6"/>
</dbReference>
<feature type="compositionally biased region" description="Basic and acidic residues" evidence="10">
    <location>
        <begin position="4153"/>
        <end position="4164"/>
    </location>
</feature>
<dbReference type="InterPro" id="IPR002035">
    <property type="entry name" value="VWF_A"/>
</dbReference>
<keyword evidence="5 9" id="KW-0547">Nucleotide-binding</keyword>
<evidence type="ECO:0000313" key="13">
    <source>
        <dbReference type="Proteomes" id="UP001623330"/>
    </source>
</evidence>
<dbReference type="PROSITE" id="PS50234">
    <property type="entry name" value="VWFA"/>
    <property type="match status" value="1"/>
</dbReference>
<dbReference type="Pfam" id="PF21108">
    <property type="entry name" value="MDN1_4th"/>
    <property type="match status" value="1"/>
</dbReference>
<protein>
    <recommendedName>
        <fullName evidence="4 9">Midasin</fullName>
    </recommendedName>
</protein>
<dbReference type="InterPro" id="IPR027417">
    <property type="entry name" value="P-loop_NTPase"/>
</dbReference>
<keyword evidence="13" id="KW-1185">Reference proteome</keyword>
<dbReference type="Pfam" id="PF17867">
    <property type="entry name" value="AAA_lid_7"/>
    <property type="match status" value="3"/>
</dbReference>
<comment type="similarity">
    <text evidence="3 9">Belongs to the midasin family.</text>
</comment>
<comment type="subcellular location">
    <subcellularLocation>
        <location evidence="1">Nucleus</location>
        <location evidence="1">Nucleolus</location>
    </subcellularLocation>
    <subcellularLocation>
        <location evidence="2">Nucleus</location>
        <location evidence="2">Nucleoplasm</location>
    </subcellularLocation>
</comment>
<name>A0ABR4NM09_9SACH</name>
<dbReference type="PIRSF" id="PIRSF010340">
    <property type="entry name" value="Midasin"/>
    <property type="match status" value="1"/>
</dbReference>
<feature type="compositionally biased region" description="Acidic residues" evidence="10">
    <location>
        <begin position="4032"/>
        <end position="4042"/>
    </location>
</feature>
<evidence type="ECO:0000256" key="9">
    <source>
        <dbReference type="PIRNR" id="PIRNR010340"/>
    </source>
</evidence>
<feature type="region of interest" description="Disordered" evidence="10">
    <location>
        <begin position="3999"/>
        <end position="4527"/>
    </location>
</feature>
<reference evidence="12 13" key="1">
    <citation type="submission" date="2024-05" db="EMBL/GenBank/DDBJ databases">
        <title>Long read based assembly of the Candida bracarensis genome reveals expanded adhesin content.</title>
        <authorList>
            <person name="Marcet-Houben M."/>
            <person name="Ksiezopolska E."/>
            <person name="Gabaldon T."/>
        </authorList>
    </citation>
    <scope>NUCLEOTIDE SEQUENCE [LARGE SCALE GENOMIC DNA]</scope>
    <source>
        <strain evidence="12 13">CBM6</strain>
    </source>
</reference>
<dbReference type="Pfam" id="PF07728">
    <property type="entry name" value="AAA_5"/>
    <property type="match status" value="8"/>
</dbReference>
<evidence type="ECO:0000256" key="1">
    <source>
        <dbReference type="ARBA" id="ARBA00004604"/>
    </source>
</evidence>
<evidence type="ECO:0000256" key="7">
    <source>
        <dbReference type="ARBA" id="ARBA00023186"/>
    </source>
</evidence>
<evidence type="ECO:0000259" key="11">
    <source>
        <dbReference type="PROSITE" id="PS50234"/>
    </source>
</evidence>
<comment type="function">
    <text evidence="9">Nuclear chaperone required for maturation and nuclear export of pre-60S ribosome subunits.</text>
</comment>
<dbReference type="PANTHER" id="PTHR48103:SF2">
    <property type="entry name" value="MIDASIN"/>
    <property type="match status" value="1"/>
</dbReference>
<evidence type="ECO:0000256" key="8">
    <source>
        <dbReference type="ARBA" id="ARBA00023242"/>
    </source>
</evidence>
<dbReference type="Proteomes" id="UP001623330">
    <property type="component" value="Unassembled WGS sequence"/>
</dbReference>
<keyword evidence="8 9" id="KW-0539">Nucleus</keyword>
<dbReference type="EMBL" id="JBEVYD010000013">
    <property type="protein sequence ID" value="KAL3228604.1"/>
    <property type="molecule type" value="Genomic_DNA"/>
</dbReference>
<feature type="compositionally biased region" description="Acidic residues" evidence="10">
    <location>
        <begin position="4331"/>
        <end position="4351"/>
    </location>
</feature>
<dbReference type="Gene3D" id="3.40.50.410">
    <property type="entry name" value="von Willebrand factor, type A domain"/>
    <property type="match status" value="1"/>
</dbReference>
<dbReference type="InterPro" id="IPR011704">
    <property type="entry name" value="ATPase_dyneun-rel_AAA"/>
</dbReference>
<feature type="compositionally biased region" description="Acidic residues" evidence="10">
    <location>
        <begin position="4225"/>
        <end position="4251"/>
    </location>
</feature>
<proteinExistence type="inferred from homology"/>
<dbReference type="InterPro" id="IPR003593">
    <property type="entry name" value="AAA+_ATPase"/>
</dbReference>
<evidence type="ECO:0000256" key="2">
    <source>
        <dbReference type="ARBA" id="ARBA00004642"/>
    </source>
</evidence>
<dbReference type="InterPro" id="IPR036465">
    <property type="entry name" value="vWFA_dom_sf"/>
</dbReference>
<feature type="compositionally biased region" description="Basic and acidic residues" evidence="10">
    <location>
        <begin position="4043"/>
        <end position="4052"/>
    </location>
</feature>
<dbReference type="InterPro" id="IPR041190">
    <property type="entry name" value="Midasin_AAA_lid_5"/>
</dbReference>
<comment type="caution">
    <text evidence="12">The sequence shown here is derived from an EMBL/GenBank/DDBJ whole genome shotgun (WGS) entry which is preliminary data.</text>
</comment>
<evidence type="ECO:0000256" key="10">
    <source>
        <dbReference type="SAM" id="MobiDB-lite"/>
    </source>
</evidence>
<evidence type="ECO:0000256" key="5">
    <source>
        <dbReference type="ARBA" id="ARBA00022741"/>
    </source>
</evidence>
<dbReference type="Pfam" id="PF17865">
    <property type="entry name" value="AAA_lid_5"/>
    <property type="match status" value="1"/>
</dbReference>
<organism evidence="12 13">
    <name type="scientific">Nakaseomyces bracarensis</name>
    <dbReference type="NCBI Taxonomy" id="273131"/>
    <lineage>
        <taxon>Eukaryota</taxon>
        <taxon>Fungi</taxon>
        <taxon>Dikarya</taxon>
        <taxon>Ascomycota</taxon>
        <taxon>Saccharomycotina</taxon>
        <taxon>Saccharomycetes</taxon>
        <taxon>Saccharomycetales</taxon>
        <taxon>Saccharomycetaceae</taxon>
        <taxon>Nakaseomyces</taxon>
    </lineage>
</organism>
<feature type="compositionally biased region" description="Polar residues" evidence="10">
    <location>
        <begin position="4353"/>
        <end position="4362"/>
    </location>
</feature>
<dbReference type="InterPro" id="IPR040848">
    <property type="entry name" value="AAA_lid_7"/>
</dbReference>
<feature type="compositionally biased region" description="Polar residues" evidence="10">
    <location>
        <begin position="4455"/>
        <end position="4468"/>
    </location>
</feature>